<name>A0A9D2T760_9FIRM</name>
<dbReference type="Proteomes" id="UP000823883">
    <property type="component" value="Unassembled WGS sequence"/>
</dbReference>
<dbReference type="GO" id="GO:0005524">
    <property type="term" value="F:ATP binding"/>
    <property type="evidence" value="ECO:0007669"/>
    <property type="project" value="InterPro"/>
</dbReference>
<dbReference type="AlphaFoldDB" id="A0A9D2T760"/>
<protein>
    <submittedName>
        <fullName evidence="1">Cob(I)yrinic acid a,c-diamide adenosyltransferase</fullName>
    </submittedName>
</protein>
<dbReference type="PANTHER" id="PTHR46638:SF1">
    <property type="entry name" value="CORRINOID ADENOSYLTRANSFERASE"/>
    <property type="match status" value="1"/>
</dbReference>
<sequence>MKDRGLIHIYCGDGKGKTTAAVGLAVRAAGRGKRVLISRFLKTEDSGEVKMLRLLPGVTVLPCERTFGFLFRMSEEEKREAAAYFQGQFDKTAAMAADYDLLILDEIMASVSGNVVSEESVLQFLDHKPESLEVVLTGRNPSEELQARADYISEIRAVRHPFEKGIAAREGIEY</sequence>
<dbReference type="InterPro" id="IPR003724">
    <property type="entry name" value="CblAdoTrfase_CobA"/>
</dbReference>
<comment type="caution">
    <text evidence="1">The sequence shown here is derived from an EMBL/GenBank/DDBJ whole genome shotgun (WGS) entry which is preliminary data.</text>
</comment>
<dbReference type="SUPFAM" id="SSF52540">
    <property type="entry name" value="P-loop containing nucleoside triphosphate hydrolases"/>
    <property type="match status" value="1"/>
</dbReference>
<reference evidence="1" key="2">
    <citation type="submission" date="2021-04" db="EMBL/GenBank/DDBJ databases">
        <authorList>
            <person name="Gilroy R."/>
        </authorList>
    </citation>
    <scope>NUCLEOTIDE SEQUENCE</scope>
    <source>
        <strain evidence="1">CHK183-5548</strain>
    </source>
</reference>
<evidence type="ECO:0000313" key="2">
    <source>
        <dbReference type="Proteomes" id="UP000823883"/>
    </source>
</evidence>
<dbReference type="EMBL" id="DWWL01000047">
    <property type="protein sequence ID" value="HJC47881.1"/>
    <property type="molecule type" value="Genomic_DNA"/>
</dbReference>
<gene>
    <name evidence="1" type="ORF">IAA04_07500</name>
</gene>
<dbReference type="PANTHER" id="PTHR46638">
    <property type="entry name" value="CORRINOID ADENOSYLTRANSFERASE"/>
    <property type="match status" value="1"/>
</dbReference>
<evidence type="ECO:0000313" key="1">
    <source>
        <dbReference type="EMBL" id="HJC47881.1"/>
    </source>
</evidence>
<organism evidence="1 2">
    <name type="scientific">Candidatus Lachnoclostridium pullistercoris</name>
    <dbReference type="NCBI Taxonomy" id="2838632"/>
    <lineage>
        <taxon>Bacteria</taxon>
        <taxon>Bacillati</taxon>
        <taxon>Bacillota</taxon>
        <taxon>Clostridia</taxon>
        <taxon>Lachnospirales</taxon>
        <taxon>Lachnospiraceae</taxon>
    </lineage>
</organism>
<dbReference type="InterPro" id="IPR027417">
    <property type="entry name" value="P-loop_NTPase"/>
</dbReference>
<dbReference type="GO" id="GO:0008817">
    <property type="term" value="F:corrinoid adenosyltransferase activity"/>
    <property type="evidence" value="ECO:0007669"/>
    <property type="project" value="InterPro"/>
</dbReference>
<reference evidence="1" key="1">
    <citation type="journal article" date="2021" name="PeerJ">
        <title>Extensive microbial diversity within the chicken gut microbiome revealed by metagenomics and culture.</title>
        <authorList>
            <person name="Gilroy R."/>
            <person name="Ravi A."/>
            <person name="Getino M."/>
            <person name="Pursley I."/>
            <person name="Horton D.L."/>
            <person name="Alikhan N.F."/>
            <person name="Baker D."/>
            <person name="Gharbi K."/>
            <person name="Hall N."/>
            <person name="Watson M."/>
            <person name="Adriaenssens E.M."/>
            <person name="Foster-Nyarko E."/>
            <person name="Jarju S."/>
            <person name="Secka A."/>
            <person name="Antonio M."/>
            <person name="Oren A."/>
            <person name="Chaudhuri R.R."/>
            <person name="La Ragione R."/>
            <person name="Hildebrand F."/>
            <person name="Pallen M.J."/>
        </authorList>
    </citation>
    <scope>NUCLEOTIDE SEQUENCE</scope>
    <source>
        <strain evidence="1">CHK183-5548</strain>
    </source>
</reference>
<proteinExistence type="predicted"/>
<dbReference type="Pfam" id="PF02572">
    <property type="entry name" value="CobA_CobO_BtuR"/>
    <property type="match status" value="1"/>
</dbReference>
<accession>A0A9D2T760</accession>
<dbReference type="PIRSF" id="PIRSF015617">
    <property type="entry name" value="Adensltrnsf_CobA"/>
    <property type="match status" value="1"/>
</dbReference>
<dbReference type="Gene3D" id="3.40.50.300">
    <property type="entry name" value="P-loop containing nucleotide triphosphate hydrolases"/>
    <property type="match status" value="1"/>
</dbReference>
<dbReference type="GO" id="GO:0009236">
    <property type="term" value="P:cobalamin biosynthetic process"/>
    <property type="evidence" value="ECO:0007669"/>
    <property type="project" value="InterPro"/>
</dbReference>